<evidence type="ECO:0000313" key="3">
    <source>
        <dbReference type="Proteomes" id="UP000676246"/>
    </source>
</evidence>
<proteinExistence type="predicted"/>
<dbReference type="AlphaFoldDB" id="A0A940YJQ6"/>
<comment type="caution">
    <text evidence="2">The sequence shown here is derived from an EMBL/GenBank/DDBJ whole genome shotgun (WGS) entry which is preliminary data.</text>
</comment>
<dbReference type="Pfam" id="PF13643">
    <property type="entry name" value="DUF4145"/>
    <property type="match status" value="1"/>
</dbReference>
<reference evidence="2 3" key="1">
    <citation type="submission" date="2021-04" db="EMBL/GenBank/DDBJ databases">
        <title>The genome sequence of Ideonella sp. 3Y2.</title>
        <authorList>
            <person name="Liu Y."/>
        </authorList>
    </citation>
    <scope>NUCLEOTIDE SEQUENCE [LARGE SCALE GENOMIC DNA]</scope>
    <source>
        <strain evidence="2 3">3Y2</strain>
    </source>
</reference>
<gene>
    <name evidence="2" type="ORF">KAK03_24585</name>
</gene>
<dbReference type="Proteomes" id="UP000676246">
    <property type="component" value="Unassembled WGS sequence"/>
</dbReference>
<evidence type="ECO:0000313" key="2">
    <source>
        <dbReference type="EMBL" id="MBQ0933657.1"/>
    </source>
</evidence>
<protein>
    <submittedName>
        <fullName evidence="2">DUF4145 domain-containing protein</fullName>
    </submittedName>
</protein>
<sequence>MKLRYTTTASWHGELDETYFPPKALRRRPHWFDELVSKGDGDTDSAADLLNEIYVGIQNGLRRSPMLAARALFEQVMQGKVGDKGTFRSNVEALEQAGFVSKIQRDRLLAVLEAGHAAMHRDFVPELDNLIAVLDIAEHLVESLYVHDRKVSRLASVVPPRPRR</sequence>
<organism evidence="2 3">
    <name type="scientific">Ideonella alba</name>
    <dbReference type="NCBI Taxonomy" id="2824118"/>
    <lineage>
        <taxon>Bacteria</taxon>
        <taxon>Pseudomonadati</taxon>
        <taxon>Pseudomonadota</taxon>
        <taxon>Betaproteobacteria</taxon>
        <taxon>Burkholderiales</taxon>
        <taxon>Sphaerotilaceae</taxon>
        <taxon>Ideonella</taxon>
    </lineage>
</organism>
<dbReference type="InterPro" id="IPR025285">
    <property type="entry name" value="DUF4145"/>
</dbReference>
<dbReference type="EMBL" id="JAGQDD010000040">
    <property type="protein sequence ID" value="MBQ0933657.1"/>
    <property type="molecule type" value="Genomic_DNA"/>
</dbReference>
<name>A0A940YJQ6_9BURK</name>
<accession>A0A940YJQ6</accession>
<dbReference type="RefSeq" id="WP_210857322.1">
    <property type="nucleotide sequence ID" value="NZ_JAGQDD010000040.1"/>
</dbReference>
<feature type="domain" description="DUF4145" evidence="1">
    <location>
        <begin position="53"/>
        <end position="137"/>
    </location>
</feature>
<evidence type="ECO:0000259" key="1">
    <source>
        <dbReference type="Pfam" id="PF13643"/>
    </source>
</evidence>
<keyword evidence="3" id="KW-1185">Reference proteome</keyword>